<dbReference type="PRINTS" id="PR00463">
    <property type="entry name" value="EP450I"/>
</dbReference>
<comment type="cofactor">
    <cofactor evidence="1">
        <name>heme</name>
        <dbReference type="ChEBI" id="CHEBI:30413"/>
    </cofactor>
</comment>
<dbReference type="GO" id="GO:0005506">
    <property type="term" value="F:iron ion binding"/>
    <property type="evidence" value="ECO:0007669"/>
    <property type="project" value="InterPro"/>
</dbReference>
<feature type="region of interest" description="Disordered" evidence="9">
    <location>
        <begin position="482"/>
        <end position="505"/>
    </location>
</feature>
<dbReference type="InterPro" id="IPR002401">
    <property type="entry name" value="Cyt_P450_E_grp-I"/>
</dbReference>
<dbReference type="GO" id="GO:0005789">
    <property type="term" value="C:endoplasmic reticulum membrane"/>
    <property type="evidence" value="ECO:0007669"/>
    <property type="project" value="UniProtKB-SubCell"/>
</dbReference>
<evidence type="ECO:0000256" key="2">
    <source>
        <dbReference type="ARBA" id="ARBA00004586"/>
    </source>
</evidence>
<dbReference type="SUPFAM" id="SSF48264">
    <property type="entry name" value="Cytochrome P450"/>
    <property type="match status" value="1"/>
</dbReference>
<dbReference type="GO" id="GO:0020037">
    <property type="term" value="F:heme binding"/>
    <property type="evidence" value="ECO:0007669"/>
    <property type="project" value="InterPro"/>
</dbReference>
<dbReference type="PANTHER" id="PTHR24291">
    <property type="entry name" value="CYTOCHROME P450 FAMILY 4"/>
    <property type="match status" value="1"/>
</dbReference>
<comment type="caution">
    <text evidence="10">The sequence shown here is derived from an EMBL/GenBank/DDBJ whole genome shotgun (WGS) entry which is preliminary data.</text>
</comment>
<evidence type="ECO:0000313" key="11">
    <source>
        <dbReference type="Proteomes" id="UP001054945"/>
    </source>
</evidence>
<protein>
    <submittedName>
        <fullName evidence="10">Cytochrome P450 4c3</fullName>
    </submittedName>
</protein>
<keyword evidence="11" id="KW-1185">Reference proteome</keyword>
<accession>A0AAV4REK8</accession>
<comment type="similarity">
    <text evidence="3">Belongs to the cytochrome P450 family.</text>
</comment>
<evidence type="ECO:0000256" key="9">
    <source>
        <dbReference type="SAM" id="MobiDB-lite"/>
    </source>
</evidence>
<keyword evidence="6" id="KW-0408">Iron</keyword>
<evidence type="ECO:0000256" key="1">
    <source>
        <dbReference type="ARBA" id="ARBA00001971"/>
    </source>
</evidence>
<keyword evidence="4" id="KW-0479">Metal-binding</keyword>
<keyword evidence="7" id="KW-0503">Monooxygenase</keyword>
<keyword evidence="8" id="KW-0472">Membrane</keyword>
<dbReference type="CDD" id="cd20628">
    <property type="entry name" value="CYP4"/>
    <property type="match status" value="1"/>
</dbReference>
<keyword evidence="5" id="KW-0256">Endoplasmic reticulum</keyword>
<evidence type="ECO:0000256" key="5">
    <source>
        <dbReference type="ARBA" id="ARBA00022824"/>
    </source>
</evidence>
<evidence type="ECO:0000256" key="4">
    <source>
        <dbReference type="ARBA" id="ARBA00022617"/>
    </source>
</evidence>
<evidence type="ECO:0000256" key="8">
    <source>
        <dbReference type="ARBA" id="ARBA00023136"/>
    </source>
</evidence>
<dbReference type="GO" id="GO:0016705">
    <property type="term" value="F:oxidoreductase activity, acting on paired donors, with incorporation or reduction of molecular oxygen"/>
    <property type="evidence" value="ECO:0007669"/>
    <property type="project" value="InterPro"/>
</dbReference>
<comment type="subcellular location">
    <subcellularLocation>
        <location evidence="2">Endoplasmic reticulum membrane</location>
    </subcellularLocation>
</comment>
<gene>
    <name evidence="10" type="primary">Cyp4c3</name>
    <name evidence="10" type="ORF">CEXT_105141</name>
</gene>
<proteinExistence type="inferred from homology"/>
<dbReference type="Pfam" id="PF00067">
    <property type="entry name" value="p450"/>
    <property type="match status" value="1"/>
</dbReference>
<keyword evidence="4" id="KW-0349">Heme</keyword>
<reference evidence="10 11" key="1">
    <citation type="submission" date="2021-06" db="EMBL/GenBank/DDBJ databases">
        <title>Caerostris extrusa draft genome.</title>
        <authorList>
            <person name="Kono N."/>
            <person name="Arakawa K."/>
        </authorList>
    </citation>
    <scope>NUCLEOTIDE SEQUENCE [LARGE SCALE GENOMIC DNA]</scope>
</reference>
<evidence type="ECO:0000256" key="6">
    <source>
        <dbReference type="ARBA" id="ARBA00023004"/>
    </source>
</evidence>
<evidence type="ECO:0000256" key="7">
    <source>
        <dbReference type="ARBA" id="ARBA00023033"/>
    </source>
</evidence>
<dbReference type="PANTHER" id="PTHR24291:SF189">
    <property type="entry name" value="CYTOCHROME P450 4C3-RELATED"/>
    <property type="match status" value="1"/>
</dbReference>
<dbReference type="InterPro" id="IPR001128">
    <property type="entry name" value="Cyt_P450"/>
</dbReference>
<dbReference type="EMBL" id="BPLR01007655">
    <property type="protein sequence ID" value="GIY18635.1"/>
    <property type="molecule type" value="Genomic_DNA"/>
</dbReference>
<keyword evidence="7" id="KW-0560">Oxidoreductase</keyword>
<dbReference type="GO" id="GO:0004497">
    <property type="term" value="F:monooxygenase activity"/>
    <property type="evidence" value="ECO:0007669"/>
    <property type="project" value="UniProtKB-KW"/>
</dbReference>
<evidence type="ECO:0000256" key="3">
    <source>
        <dbReference type="ARBA" id="ARBA00010617"/>
    </source>
</evidence>
<dbReference type="Proteomes" id="UP001054945">
    <property type="component" value="Unassembled WGS sequence"/>
</dbReference>
<organism evidence="10 11">
    <name type="scientific">Caerostris extrusa</name>
    <name type="common">Bark spider</name>
    <name type="synonym">Caerostris bankana</name>
    <dbReference type="NCBI Taxonomy" id="172846"/>
    <lineage>
        <taxon>Eukaryota</taxon>
        <taxon>Metazoa</taxon>
        <taxon>Ecdysozoa</taxon>
        <taxon>Arthropoda</taxon>
        <taxon>Chelicerata</taxon>
        <taxon>Arachnida</taxon>
        <taxon>Araneae</taxon>
        <taxon>Araneomorphae</taxon>
        <taxon>Entelegynae</taxon>
        <taxon>Araneoidea</taxon>
        <taxon>Araneidae</taxon>
        <taxon>Caerostris</taxon>
    </lineage>
</organism>
<dbReference type="InterPro" id="IPR036396">
    <property type="entry name" value="Cyt_P450_sf"/>
</dbReference>
<dbReference type="AlphaFoldDB" id="A0AAV4REK8"/>
<evidence type="ECO:0000313" key="10">
    <source>
        <dbReference type="EMBL" id="GIY18635.1"/>
    </source>
</evidence>
<dbReference type="InterPro" id="IPR050196">
    <property type="entry name" value="Cytochrome_P450_Monoox"/>
</dbReference>
<dbReference type="PRINTS" id="PR00385">
    <property type="entry name" value="P450"/>
</dbReference>
<name>A0AAV4REK8_CAEEX</name>
<dbReference type="Gene3D" id="1.10.630.10">
    <property type="entry name" value="Cytochrome P450"/>
    <property type="match status" value="1"/>
</dbReference>
<sequence>MKSEFLRTCINALFDCRGRPECLSGIQVAVHFRRIAQGRCQINLNFSAGNRSVPPLITLSFQTLCGIVYIYDKARLLRFWFGLKPIVLFFKPETVEVVLSSNALLEKTFVYEFLAPWFKQGLITSSGLKWKRRRRLLTPAFHFRILDDFLPVIDRHARYLADKLRGEVGRESFDLVPYITLCSLDILCETAMGKYVGAQKRDTPYVKALNAASHLFGTRFMKPWLWPEFIFSMTSEGRTFKECTNAMDAFTRSVIRERKAYIVSELKSGVGMEEAFNTDNFGAKRKKAFLDLLLSEHLSDPKFTEEDITEEVNTFMFAGHDTTAVGMSWALYLIGQNPIVQKKCQEELEEVFGDDCSGSLTLDDVKNLKYIECVLKESQRLYPSLPYIGRESSSDITVNGYTIPAGTNCMIFTYMLHRDSEVFPDPEKFDPDRFLPENSAVDIPLLMCPSQLGLGTALVNPEIRHDGAKSSARARAAELRDQILDSQRPTPTHGRDGAQVLQRNSHTDHAQETLIKLVYNRMLCLGSNIGKWPNVYCQTFANDQIPMVKYCSEFQFVNTERTFD</sequence>